<comment type="pathway">
    <text evidence="5 7">Amino-acid biosynthesis; L-proline biosynthesis; L-proline from L-glutamate 5-semialdehyde: step 1/1.</text>
</comment>
<evidence type="ECO:0000313" key="10">
    <source>
        <dbReference type="EMBL" id="MDM8196635.1"/>
    </source>
</evidence>
<reference evidence="11" key="1">
    <citation type="submission" date="2023-06" db="EMBL/GenBank/DDBJ databases">
        <title>Identification and characterization of horizontal gene transfer across gut microbiota members of farm animals based on homology search.</title>
        <authorList>
            <person name="Zeman M."/>
            <person name="Kubasova T."/>
            <person name="Jahodarova E."/>
            <person name="Nykrynova M."/>
            <person name="Rychlik I."/>
        </authorList>
    </citation>
    <scope>NUCLEOTIDE SEQUENCE [LARGE SCALE GENOMIC DNA]</scope>
    <source>
        <strain evidence="11">ET341</strain>
    </source>
</reference>
<dbReference type="InterPro" id="IPR028939">
    <property type="entry name" value="P5C_Rdtase_cat_N"/>
</dbReference>
<proteinExistence type="inferred from homology"/>
<dbReference type="PROSITE" id="PS00521">
    <property type="entry name" value="P5CR"/>
    <property type="match status" value="1"/>
</dbReference>
<comment type="caution">
    <text evidence="10">The sequence shown here is derived from an EMBL/GenBank/DDBJ whole genome shotgun (WGS) entry which is preliminary data.</text>
</comment>
<dbReference type="InterPro" id="IPR029036">
    <property type="entry name" value="P5CR_dimer"/>
</dbReference>
<evidence type="ECO:0000256" key="2">
    <source>
        <dbReference type="ARBA" id="ARBA00022650"/>
    </source>
</evidence>
<keyword evidence="5 7" id="KW-0028">Amino-acid biosynthesis</keyword>
<dbReference type="PANTHER" id="PTHR11645">
    <property type="entry name" value="PYRROLINE-5-CARBOXYLATE REDUCTASE"/>
    <property type="match status" value="1"/>
</dbReference>
<feature type="domain" description="Pyrroline-5-carboxylate reductase catalytic N-terminal" evidence="8">
    <location>
        <begin position="3"/>
        <end position="95"/>
    </location>
</feature>
<dbReference type="InterPro" id="IPR000304">
    <property type="entry name" value="Pyrroline-COOH_reductase"/>
</dbReference>
<evidence type="ECO:0000256" key="3">
    <source>
        <dbReference type="ARBA" id="ARBA00022857"/>
    </source>
</evidence>
<comment type="subcellular location">
    <subcellularLocation>
        <location evidence="5">Cytoplasm</location>
    </subcellularLocation>
</comment>
<dbReference type="SUPFAM" id="SSF51735">
    <property type="entry name" value="NAD(P)-binding Rossmann-fold domains"/>
    <property type="match status" value="1"/>
</dbReference>
<dbReference type="Gene3D" id="1.10.3730.10">
    <property type="entry name" value="ProC C-terminal domain-like"/>
    <property type="match status" value="1"/>
</dbReference>
<dbReference type="PIRSF" id="PIRSF000193">
    <property type="entry name" value="Pyrrol-5-carb_rd"/>
    <property type="match status" value="1"/>
</dbReference>
<dbReference type="EC" id="1.5.1.2" evidence="5 6"/>
<dbReference type="NCBIfam" id="TIGR00112">
    <property type="entry name" value="proC"/>
    <property type="match status" value="1"/>
</dbReference>
<dbReference type="EMBL" id="JAUDCK010000043">
    <property type="protein sequence ID" value="MDM8196635.1"/>
    <property type="molecule type" value="Genomic_DNA"/>
</dbReference>
<comment type="catalytic activity">
    <reaction evidence="5 7">
        <text>L-proline + NADP(+) = (S)-1-pyrroline-5-carboxylate + NADPH + 2 H(+)</text>
        <dbReference type="Rhea" id="RHEA:14109"/>
        <dbReference type="ChEBI" id="CHEBI:15378"/>
        <dbReference type="ChEBI" id="CHEBI:17388"/>
        <dbReference type="ChEBI" id="CHEBI:57783"/>
        <dbReference type="ChEBI" id="CHEBI:58349"/>
        <dbReference type="ChEBI" id="CHEBI:60039"/>
        <dbReference type="EC" id="1.5.1.2"/>
    </reaction>
</comment>
<dbReference type="Pfam" id="PF03807">
    <property type="entry name" value="F420_oxidored"/>
    <property type="match status" value="1"/>
</dbReference>
<evidence type="ECO:0000259" key="8">
    <source>
        <dbReference type="Pfam" id="PF03807"/>
    </source>
</evidence>
<dbReference type="InterPro" id="IPR053790">
    <property type="entry name" value="P5CR-like_CS"/>
</dbReference>
<dbReference type="PANTHER" id="PTHR11645:SF0">
    <property type="entry name" value="PYRROLINE-5-CARBOXYLATE REDUCTASE 3"/>
    <property type="match status" value="1"/>
</dbReference>
<sequence>MKKIGFIGFGNMASAIALGIIDAKFLNANEIIAYDIDENKAEKMRSYHIDVAHDIDELIACSEFIFVGVKPQVVESVLDPYIQKLENKAIISIALGYDFDRYQTFLDDSTRHIFVMPNTPVRVLQGMSLIEEKHSLKDQEFEFVKNMFSAIGQVEVVSSHLMSTAGTLSGCGPAFVYMIIEALADGAVKEGVPREMAYTLASQTLMGAAKMQLETHLHPGVLKDQVCSPGGSTICGVEALEDGKLRATLISAISAAVHYQEKK</sequence>
<accession>A0ABT7UM35</accession>
<comment type="catalytic activity">
    <reaction evidence="5">
        <text>L-proline + NAD(+) = (S)-1-pyrroline-5-carboxylate + NADH + 2 H(+)</text>
        <dbReference type="Rhea" id="RHEA:14105"/>
        <dbReference type="ChEBI" id="CHEBI:15378"/>
        <dbReference type="ChEBI" id="CHEBI:17388"/>
        <dbReference type="ChEBI" id="CHEBI:57540"/>
        <dbReference type="ChEBI" id="CHEBI:57945"/>
        <dbReference type="ChEBI" id="CHEBI:60039"/>
        <dbReference type="EC" id="1.5.1.2"/>
    </reaction>
</comment>
<evidence type="ECO:0000256" key="5">
    <source>
        <dbReference type="HAMAP-Rule" id="MF_01925"/>
    </source>
</evidence>
<organism evidence="10 11">
    <name type="scientific">Massilimicrobiota timonensis</name>
    <dbReference type="NCBI Taxonomy" id="1776392"/>
    <lineage>
        <taxon>Bacteria</taxon>
        <taxon>Bacillati</taxon>
        <taxon>Bacillota</taxon>
        <taxon>Erysipelotrichia</taxon>
        <taxon>Erysipelotrichales</taxon>
        <taxon>Erysipelotrichaceae</taxon>
        <taxon>Massilimicrobiota</taxon>
    </lineage>
</organism>
<keyword evidence="5" id="KW-0963">Cytoplasm</keyword>
<dbReference type="InterPro" id="IPR036291">
    <property type="entry name" value="NAD(P)-bd_dom_sf"/>
</dbReference>
<keyword evidence="11" id="KW-1185">Reference proteome</keyword>
<comment type="similarity">
    <text evidence="1 5 7">Belongs to the pyrroline-5-carboxylate reductase family.</text>
</comment>
<protein>
    <recommendedName>
        <fullName evidence="5 6">Pyrroline-5-carboxylate reductase</fullName>
        <shortName evidence="5">P5C reductase</shortName>
        <shortName evidence="5">P5CR</shortName>
        <ecNumber evidence="5 6">1.5.1.2</ecNumber>
    </recommendedName>
    <alternativeName>
        <fullName evidence="5">PCA reductase</fullName>
    </alternativeName>
</protein>
<dbReference type="RefSeq" id="WP_289528117.1">
    <property type="nucleotide sequence ID" value="NZ_JAUDCK010000043.1"/>
</dbReference>
<comment type="function">
    <text evidence="5">Catalyzes the reduction of 1-pyrroline-5-carboxylate (PCA) to L-proline.</text>
</comment>
<dbReference type="GO" id="GO:0004735">
    <property type="term" value="F:pyrroline-5-carboxylate reductase activity"/>
    <property type="evidence" value="ECO:0007669"/>
    <property type="project" value="UniProtKB-EC"/>
</dbReference>
<evidence type="ECO:0000313" key="11">
    <source>
        <dbReference type="Proteomes" id="UP001529275"/>
    </source>
</evidence>
<keyword evidence="3 5" id="KW-0521">NADP</keyword>
<dbReference type="Pfam" id="PF14748">
    <property type="entry name" value="P5CR_dimer"/>
    <property type="match status" value="1"/>
</dbReference>
<evidence type="ECO:0000259" key="9">
    <source>
        <dbReference type="Pfam" id="PF14748"/>
    </source>
</evidence>
<evidence type="ECO:0000256" key="6">
    <source>
        <dbReference type="NCBIfam" id="TIGR00112"/>
    </source>
</evidence>
<keyword evidence="2 5" id="KW-0641">Proline biosynthesis</keyword>
<keyword evidence="4 5" id="KW-0560">Oxidoreductase</keyword>
<dbReference type="Gene3D" id="3.40.50.720">
    <property type="entry name" value="NAD(P)-binding Rossmann-like Domain"/>
    <property type="match status" value="1"/>
</dbReference>
<feature type="domain" description="Pyrroline-5-carboxylate reductase dimerisation" evidence="9">
    <location>
        <begin position="161"/>
        <end position="260"/>
    </location>
</feature>
<evidence type="ECO:0000256" key="7">
    <source>
        <dbReference type="RuleBase" id="RU003903"/>
    </source>
</evidence>
<dbReference type="HAMAP" id="MF_01925">
    <property type="entry name" value="P5C_reductase"/>
    <property type="match status" value="1"/>
</dbReference>
<gene>
    <name evidence="5 10" type="primary">proC</name>
    <name evidence="10" type="ORF">QUV98_09940</name>
</gene>
<dbReference type="SUPFAM" id="SSF48179">
    <property type="entry name" value="6-phosphogluconate dehydrogenase C-terminal domain-like"/>
    <property type="match status" value="1"/>
</dbReference>
<name>A0ABT7UM35_9FIRM</name>
<evidence type="ECO:0000256" key="1">
    <source>
        <dbReference type="ARBA" id="ARBA00005525"/>
    </source>
</evidence>
<evidence type="ECO:0000256" key="4">
    <source>
        <dbReference type="ARBA" id="ARBA00023002"/>
    </source>
</evidence>
<dbReference type="Proteomes" id="UP001529275">
    <property type="component" value="Unassembled WGS sequence"/>
</dbReference>
<dbReference type="InterPro" id="IPR008927">
    <property type="entry name" value="6-PGluconate_DH-like_C_sf"/>
</dbReference>